<dbReference type="Gene3D" id="3.40.50.720">
    <property type="entry name" value="NAD(P)-binding Rossmann-like Domain"/>
    <property type="match status" value="1"/>
</dbReference>
<dbReference type="InterPro" id="IPR036291">
    <property type="entry name" value="NAD(P)-bd_dom_sf"/>
</dbReference>
<comment type="similarity">
    <text evidence="1">Belongs to the short-chain dehydrogenases/reductases (SDR) family.</text>
</comment>
<dbReference type="AlphaFoldDB" id="A0A2M8PC70"/>
<dbReference type="InterPro" id="IPR002347">
    <property type="entry name" value="SDR_fam"/>
</dbReference>
<evidence type="ECO:0000256" key="3">
    <source>
        <dbReference type="ARBA" id="ARBA00023002"/>
    </source>
</evidence>
<organism evidence="4 5">
    <name type="scientific">Candidatus Thermofonsia Clade 1 bacterium</name>
    <dbReference type="NCBI Taxonomy" id="2364210"/>
    <lineage>
        <taxon>Bacteria</taxon>
        <taxon>Bacillati</taxon>
        <taxon>Chloroflexota</taxon>
        <taxon>Candidatus Thermofontia</taxon>
        <taxon>Candidatus Thermofonsia Clade 1</taxon>
    </lineage>
</organism>
<dbReference type="Pfam" id="PF00106">
    <property type="entry name" value="adh_short"/>
    <property type="match status" value="1"/>
</dbReference>
<proteinExistence type="inferred from homology"/>
<dbReference type="Proteomes" id="UP000229681">
    <property type="component" value="Unassembled WGS sequence"/>
</dbReference>
<evidence type="ECO:0000256" key="2">
    <source>
        <dbReference type="ARBA" id="ARBA00022857"/>
    </source>
</evidence>
<keyword evidence="3" id="KW-0560">Oxidoreductase</keyword>
<dbReference type="SUPFAM" id="SSF51735">
    <property type="entry name" value="NAD(P)-binding Rossmann-fold domains"/>
    <property type="match status" value="1"/>
</dbReference>
<evidence type="ECO:0000256" key="1">
    <source>
        <dbReference type="ARBA" id="ARBA00006484"/>
    </source>
</evidence>
<keyword evidence="2" id="KW-0521">NADP</keyword>
<evidence type="ECO:0000313" key="5">
    <source>
        <dbReference type="Proteomes" id="UP000229681"/>
    </source>
</evidence>
<dbReference type="PRINTS" id="PR00081">
    <property type="entry name" value="GDHRDH"/>
</dbReference>
<evidence type="ECO:0000313" key="4">
    <source>
        <dbReference type="EMBL" id="PJF35142.1"/>
    </source>
</evidence>
<gene>
    <name evidence="4" type="ORF">CUN49_12055</name>
</gene>
<dbReference type="GO" id="GO:0016491">
    <property type="term" value="F:oxidoreductase activity"/>
    <property type="evidence" value="ECO:0007669"/>
    <property type="project" value="UniProtKB-KW"/>
</dbReference>
<protein>
    <submittedName>
        <fullName evidence="4">Oxidoreductase</fullName>
    </submittedName>
</protein>
<accession>A0A2M8PC70</accession>
<dbReference type="EMBL" id="PGTM01000200">
    <property type="protein sequence ID" value="PJF35142.1"/>
    <property type="molecule type" value="Genomic_DNA"/>
</dbReference>
<dbReference type="PANTHER" id="PTHR43391">
    <property type="entry name" value="RETINOL DEHYDROGENASE-RELATED"/>
    <property type="match status" value="1"/>
</dbReference>
<name>A0A2M8PC70_9CHLR</name>
<comment type="caution">
    <text evidence="4">The sequence shown here is derived from an EMBL/GenBank/DDBJ whole genome shotgun (WGS) entry which is preliminary data.</text>
</comment>
<reference evidence="4 5" key="1">
    <citation type="submission" date="2017-11" db="EMBL/GenBank/DDBJ databases">
        <title>Evolution of Phototrophy in the Chloroflexi Phylum Driven by Horizontal Gene Transfer.</title>
        <authorList>
            <person name="Ward L.M."/>
            <person name="Hemp J."/>
            <person name="Shih P.M."/>
            <person name="Mcglynn S.E."/>
            <person name="Fischer W."/>
        </authorList>
    </citation>
    <scope>NUCLEOTIDE SEQUENCE [LARGE SCALE GENOMIC DNA]</scope>
    <source>
        <strain evidence="4">JP3_13</strain>
    </source>
</reference>
<dbReference type="PANTHER" id="PTHR43391:SF14">
    <property type="entry name" value="DEHYDROGENASE_REDUCTASE SDR FAMILY PROTEIN 7-LIKE"/>
    <property type="match status" value="1"/>
</dbReference>
<sequence length="237" mass="25362">MQQKVVVIAGAGRGIGRALALKLAAQGAKLALSARTYVEIAALAEEVKALGAQAIAISADMTVQSDVTNLIAETHATYGRLDAVYYGAGVGALSGALELQESDLDRMWETNFKGLFYITRAAIPHMLKDGGGHFVVPVGILGRHVMRNSGGYSASKFAVVGWIKALGEEFNKRGLRFTLLYFGGVNTSFWDTIEMRVDRSKMLTAEAAADVALYALNAPSPAVINEIVMQPDSHQFI</sequence>